<evidence type="ECO:0000259" key="1">
    <source>
        <dbReference type="PROSITE" id="PS51725"/>
    </source>
</evidence>
<sequence>MKIVIARAQVRPDMREKFLEAAMTCIAATRREPGCIAYDMYESVTGAGCFVAVEQWDSEAAIDAHFLCPHTTAFLEAAAQCVSEPPLIEEYETGERRVR</sequence>
<dbReference type="InterPro" id="IPR050744">
    <property type="entry name" value="AI-2_Isomerase_LsrG"/>
</dbReference>
<dbReference type="PANTHER" id="PTHR33336">
    <property type="entry name" value="QUINOL MONOOXYGENASE YGIN-RELATED"/>
    <property type="match status" value="1"/>
</dbReference>
<dbReference type="InterPro" id="IPR011008">
    <property type="entry name" value="Dimeric_a/b-barrel"/>
</dbReference>
<dbReference type="Gene3D" id="3.30.70.100">
    <property type="match status" value="1"/>
</dbReference>
<comment type="caution">
    <text evidence="2">The sequence shown here is derived from an EMBL/GenBank/DDBJ whole genome shotgun (WGS) entry which is preliminary data.</text>
</comment>
<proteinExistence type="predicted"/>
<feature type="domain" description="ABM" evidence="1">
    <location>
        <begin position="2"/>
        <end position="91"/>
    </location>
</feature>
<evidence type="ECO:0000313" key="2">
    <source>
        <dbReference type="EMBL" id="RXR30785.1"/>
    </source>
</evidence>
<evidence type="ECO:0000313" key="3">
    <source>
        <dbReference type="Proteomes" id="UP000290958"/>
    </source>
</evidence>
<dbReference type="EMBL" id="SBKP01000001">
    <property type="protein sequence ID" value="RXR30785.1"/>
    <property type="molecule type" value="Genomic_DNA"/>
</dbReference>
<dbReference type="AlphaFoldDB" id="A0A4Q1KMN2"/>
<dbReference type="OrthoDB" id="287932at2"/>
<organism evidence="2 3">
    <name type="scientific">Sphingobium fluviale</name>
    <dbReference type="NCBI Taxonomy" id="2506423"/>
    <lineage>
        <taxon>Bacteria</taxon>
        <taxon>Pseudomonadati</taxon>
        <taxon>Pseudomonadota</taxon>
        <taxon>Alphaproteobacteria</taxon>
        <taxon>Sphingomonadales</taxon>
        <taxon>Sphingomonadaceae</taxon>
        <taxon>Sphingobium</taxon>
    </lineage>
</organism>
<keyword evidence="3" id="KW-1185">Reference proteome</keyword>
<accession>A0A4Q1KMN2</accession>
<dbReference type="Pfam" id="PF03992">
    <property type="entry name" value="ABM"/>
    <property type="match status" value="1"/>
</dbReference>
<dbReference type="PROSITE" id="PS51725">
    <property type="entry name" value="ABM"/>
    <property type="match status" value="1"/>
</dbReference>
<keyword evidence="2" id="KW-0560">Oxidoreductase</keyword>
<reference evidence="3" key="1">
    <citation type="submission" date="2019-01" db="EMBL/GenBank/DDBJ databases">
        <title>Cytophagaceae bacterium strain CAR-16.</title>
        <authorList>
            <person name="Chen W.-M."/>
        </authorList>
    </citation>
    <scope>NUCLEOTIDE SEQUENCE [LARGE SCALE GENOMIC DNA]</scope>
    <source>
        <strain evidence="3">CHR27</strain>
    </source>
</reference>
<gene>
    <name evidence="2" type="ORF">EQG66_00340</name>
</gene>
<dbReference type="RefSeq" id="WP_129402569.1">
    <property type="nucleotide sequence ID" value="NZ_SBKP01000001.1"/>
</dbReference>
<keyword evidence="2" id="KW-0503">Monooxygenase</keyword>
<name>A0A4Q1KMN2_9SPHN</name>
<dbReference type="SUPFAM" id="SSF54909">
    <property type="entry name" value="Dimeric alpha+beta barrel"/>
    <property type="match status" value="1"/>
</dbReference>
<protein>
    <submittedName>
        <fullName evidence="2">Antibiotic biosynthesis monooxygenase</fullName>
    </submittedName>
</protein>
<dbReference type="GO" id="GO:0004497">
    <property type="term" value="F:monooxygenase activity"/>
    <property type="evidence" value="ECO:0007669"/>
    <property type="project" value="UniProtKB-KW"/>
</dbReference>
<dbReference type="PANTHER" id="PTHR33336:SF15">
    <property type="entry name" value="ABM DOMAIN-CONTAINING PROTEIN"/>
    <property type="match status" value="1"/>
</dbReference>
<dbReference type="InterPro" id="IPR007138">
    <property type="entry name" value="ABM_dom"/>
</dbReference>
<dbReference type="Proteomes" id="UP000290958">
    <property type="component" value="Unassembled WGS sequence"/>
</dbReference>